<feature type="domain" description="Helix-hairpin-helix DNA-binding motif class 1" evidence="1">
    <location>
        <begin position="161"/>
        <end position="180"/>
    </location>
</feature>
<dbReference type="Pfam" id="PF12836">
    <property type="entry name" value="HHH_3"/>
    <property type="match status" value="2"/>
</dbReference>
<dbReference type="KEGG" id="tta:Theth_0083"/>
<reference evidence="2 3" key="1">
    <citation type="submission" date="2010-11" db="EMBL/GenBank/DDBJ databases">
        <title>The complete genome of Thermotoga thermarum DSM 5069.</title>
        <authorList>
            <consortium name="US DOE Joint Genome Institute (JGI-PGF)"/>
            <person name="Lucas S."/>
            <person name="Copeland A."/>
            <person name="Lapidus A."/>
            <person name="Bruce D."/>
            <person name="Goodwin L."/>
            <person name="Pitluck S."/>
            <person name="Kyrpides N."/>
            <person name="Mavromatis K."/>
            <person name="Ivanova N."/>
            <person name="Zeytun A."/>
            <person name="Brettin T."/>
            <person name="Detter J.C."/>
            <person name="Tapia R."/>
            <person name="Han C."/>
            <person name="Land M."/>
            <person name="Hauser L."/>
            <person name="Markowitz V."/>
            <person name="Cheng J.-F."/>
            <person name="Hugenholtz P."/>
            <person name="Woyke T."/>
            <person name="Wu D."/>
            <person name="Spring S."/>
            <person name="Schroeder M."/>
            <person name="Brambilla E."/>
            <person name="Klenk H.-P."/>
            <person name="Eisen J.A."/>
        </authorList>
    </citation>
    <scope>NUCLEOTIDE SEQUENCE [LARGE SCALE GENOMIC DNA]</scope>
    <source>
        <strain evidence="2 3">DSM 5069</strain>
    </source>
</reference>
<evidence type="ECO:0000313" key="2">
    <source>
        <dbReference type="EMBL" id="AEH50189.1"/>
    </source>
</evidence>
<sequence length="183" mass="20642" precursor="true">MNFSLTEKRIIFLSLVGLFILLGLAFEKAERKAQPTLETQSRSFVEFPIDINKASYEELLVLPGIGPTKARAIVEYRQKYGPFESLPDLAKVSGIGKKTVERLANFVKIEGTVFVKMEEKRRINVNIATLEQLCELPGIGEVKASQIIKYRQENGPFKKPEDLLKVPGIGPKTLEKIKDFITF</sequence>
<accession>F7YU91</accession>
<dbReference type="RefSeq" id="WP_013931413.1">
    <property type="nucleotide sequence ID" value="NC_015707.1"/>
</dbReference>
<dbReference type="Gene3D" id="1.10.150.280">
    <property type="entry name" value="AF1531-like domain"/>
    <property type="match status" value="2"/>
</dbReference>
<dbReference type="NCBIfam" id="TIGR00426">
    <property type="entry name" value="competence protein ComEA helix-hairpin-helix repeat region"/>
    <property type="match status" value="2"/>
</dbReference>
<evidence type="ECO:0000259" key="1">
    <source>
        <dbReference type="SMART" id="SM00278"/>
    </source>
</evidence>
<feature type="domain" description="Helix-hairpin-helix DNA-binding motif class 1" evidence="1">
    <location>
        <begin position="131"/>
        <end position="150"/>
    </location>
</feature>
<keyword evidence="3" id="KW-1185">Reference proteome</keyword>
<dbReference type="Proteomes" id="UP000006804">
    <property type="component" value="Chromosome"/>
</dbReference>
<dbReference type="PATRIC" id="fig|688269.3.peg.84"/>
<dbReference type="InterPro" id="IPR004509">
    <property type="entry name" value="Competence_ComEA_HhH"/>
</dbReference>
<dbReference type="InterPro" id="IPR051675">
    <property type="entry name" value="Endo/Exo/Phosphatase_dom_1"/>
</dbReference>
<dbReference type="InterPro" id="IPR010994">
    <property type="entry name" value="RuvA_2-like"/>
</dbReference>
<dbReference type="OrthoDB" id="9790239at2"/>
<dbReference type="STRING" id="688269.Theth_0083"/>
<feature type="domain" description="Helix-hairpin-helix DNA-binding motif class 1" evidence="1">
    <location>
        <begin position="87"/>
        <end position="106"/>
    </location>
</feature>
<dbReference type="PANTHER" id="PTHR21180:SF32">
    <property type="entry name" value="ENDONUCLEASE_EXONUCLEASE_PHOSPHATASE FAMILY DOMAIN-CONTAINING PROTEIN 1"/>
    <property type="match status" value="1"/>
</dbReference>
<dbReference type="eggNOG" id="COG1555">
    <property type="taxonomic scope" value="Bacteria"/>
</dbReference>
<dbReference type="PANTHER" id="PTHR21180">
    <property type="entry name" value="ENDONUCLEASE/EXONUCLEASE/PHOSPHATASE FAMILY DOMAIN-CONTAINING PROTEIN 1"/>
    <property type="match status" value="1"/>
</dbReference>
<dbReference type="InterPro" id="IPR003583">
    <property type="entry name" value="Hlx-hairpin-Hlx_DNA-bd_motif"/>
</dbReference>
<dbReference type="SUPFAM" id="SSF47781">
    <property type="entry name" value="RuvA domain 2-like"/>
    <property type="match status" value="2"/>
</dbReference>
<gene>
    <name evidence="2" type="ORF">Theth_0083</name>
</gene>
<evidence type="ECO:0000313" key="3">
    <source>
        <dbReference type="Proteomes" id="UP000006804"/>
    </source>
</evidence>
<dbReference type="SMART" id="SM00278">
    <property type="entry name" value="HhH1"/>
    <property type="match status" value="4"/>
</dbReference>
<dbReference type="AlphaFoldDB" id="F7YU91"/>
<proteinExistence type="predicted"/>
<dbReference type="HOGENOM" id="CLU_052011_2_0_0"/>
<dbReference type="EMBL" id="CP002351">
    <property type="protein sequence ID" value="AEH50189.1"/>
    <property type="molecule type" value="Genomic_DNA"/>
</dbReference>
<organism evidence="2 3">
    <name type="scientific">Pseudothermotoga thermarum DSM 5069</name>
    <dbReference type="NCBI Taxonomy" id="688269"/>
    <lineage>
        <taxon>Bacteria</taxon>
        <taxon>Thermotogati</taxon>
        <taxon>Thermotogota</taxon>
        <taxon>Thermotogae</taxon>
        <taxon>Thermotogales</taxon>
        <taxon>Thermotogaceae</taxon>
        <taxon>Pseudothermotoga</taxon>
    </lineage>
</organism>
<name>F7YU91_9THEM</name>
<protein>
    <submittedName>
        <fullName evidence="2">Competence protein ComEA helix-hairpin-helix repeat protein</fullName>
    </submittedName>
</protein>
<dbReference type="GO" id="GO:0003677">
    <property type="term" value="F:DNA binding"/>
    <property type="evidence" value="ECO:0007669"/>
    <property type="project" value="InterPro"/>
</dbReference>
<feature type="domain" description="Helix-hairpin-helix DNA-binding motif class 1" evidence="1">
    <location>
        <begin position="57"/>
        <end position="76"/>
    </location>
</feature>
<dbReference type="GO" id="GO:0006281">
    <property type="term" value="P:DNA repair"/>
    <property type="evidence" value="ECO:0007669"/>
    <property type="project" value="InterPro"/>
</dbReference>